<organism evidence="1">
    <name type="scientific">Lepeophtheirus salmonis</name>
    <name type="common">Salmon louse</name>
    <name type="synonym">Caligus salmonis</name>
    <dbReference type="NCBI Taxonomy" id="72036"/>
    <lineage>
        <taxon>Eukaryota</taxon>
        <taxon>Metazoa</taxon>
        <taxon>Ecdysozoa</taxon>
        <taxon>Arthropoda</taxon>
        <taxon>Crustacea</taxon>
        <taxon>Multicrustacea</taxon>
        <taxon>Hexanauplia</taxon>
        <taxon>Copepoda</taxon>
        <taxon>Siphonostomatoida</taxon>
        <taxon>Caligidae</taxon>
        <taxon>Lepeophtheirus</taxon>
    </lineage>
</organism>
<evidence type="ECO:0000313" key="1">
    <source>
        <dbReference type="EMBL" id="CDW44480.1"/>
    </source>
</evidence>
<dbReference type="EMBL" id="HACA01027119">
    <property type="protein sequence ID" value="CDW44480.1"/>
    <property type="molecule type" value="Transcribed_RNA"/>
</dbReference>
<accession>A0A0K2V2F7</accession>
<sequence length="109" mass="12061">MDGWIHRVSVEFRDFCQDSQLFPASRCLLGSTATSEVEASSLTLPHPQAELGVLERVSGTHSRRGQGGFRALGLHARGNHANISYDWYRTMEETGHGYSAFSLMTFIAS</sequence>
<protein>
    <submittedName>
        <fullName evidence="1">Uncharacterized protein</fullName>
    </submittedName>
</protein>
<name>A0A0K2V2F7_LEPSM</name>
<dbReference type="AlphaFoldDB" id="A0A0K2V2F7"/>
<proteinExistence type="predicted"/>
<reference evidence="1" key="1">
    <citation type="submission" date="2014-05" db="EMBL/GenBank/DDBJ databases">
        <authorList>
            <person name="Chronopoulou M."/>
        </authorList>
    </citation>
    <scope>NUCLEOTIDE SEQUENCE</scope>
    <source>
        <tissue evidence="1">Whole organism</tissue>
    </source>
</reference>